<dbReference type="Pfam" id="PF01073">
    <property type="entry name" value="3Beta_HSD"/>
    <property type="match status" value="1"/>
</dbReference>
<sequence>MKLLVIGGSGFVGSNIIQQLDADEKAYFSRNPSEKLDKLGITYIKGDIRNYDDVEKAIENYDVIVHAVDVLIEKEEKHEELSLNGMKNIVKAVNKYRKNQKIVYISAINADKGNTDYFRYKRLAEDNAATLKNSLIIRPSTMYGNGDKFTKMLIEAAKQKVPFLPRSGNMAPVYINDMITVLKNSLDKSGIINVCTRERVTFADMFNTVRLKLGLKPVREVSPIIFKPVLGSLEKRGLLTREQFYMLGLDYYKENTSLYRYVNEPMTYEKFIRDTDLNNF</sequence>
<dbReference type="RefSeq" id="WP_048100866.1">
    <property type="nucleotide sequence ID" value="NZ_JBBYJF010000025.1"/>
</dbReference>
<gene>
    <name evidence="3" type="ORF">AOG54_06405</name>
    <name evidence="2" type="ORF">SE19_08480</name>
</gene>
<evidence type="ECO:0000313" key="4">
    <source>
        <dbReference type="Proteomes" id="UP000050320"/>
    </source>
</evidence>
<keyword evidence="4" id="KW-1185">Reference proteome</keyword>
<dbReference type="EMBL" id="LJCQ01000401">
    <property type="protein sequence ID" value="KPV44965.1"/>
    <property type="molecule type" value="Genomic_DNA"/>
</dbReference>
<comment type="caution">
    <text evidence="2">The sequence shown here is derived from an EMBL/GenBank/DDBJ whole genome shotgun (WGS) entry which is preliminary data.</text>
</comment>
<reference evidence="3 4" key="2">
    <citation type="submission" date="2015-09" db="EMBL/GenBank/DDBJ databases">
        <title>Heavy metals and arsenic resistance mechanisms in polyextremophilic archaea of the family Ferroplasmaceae.</title>
        <authorList>
            <person name="Bulaev A.G."/>
            <person name="Kanygina A.V."/>
        </authorList>
    </citation>
    <scope>NUCLEOTIDE SEQUENCE [LARGE SCALE GENOMIC DNA]</scope>
    <source>
        <strain evidence="3 4">VT</strain>
    </source>
</reference>
<dbReference type="InterPro" id="IPR036291">
    <property type="entry name" value="NAD(P)-bd_dom_sf"/>
</dbReference>
<dbReference type="GO" id="GO:0044877">
    <property type="term" value="F:protein-containing complex binding"/>
    <property type="evidence" value="ECO:0007669"/>
    <property type="project" value="TreeGrafter"/>
</dbReference>
<dbReference type="Proteomes" id="UP000050320">
    <property type="component" value="Unassembled WGS sequence"/>
</dbReference>
<accession>A0A0N8PPQ3</accession>
<name>A0A0N8PPQ3_9ARCH</name>
<dbReference type="InterPro" id="IPR051207">
    <property type="entry name" value="ComplexI_NDUFA9_subunit"/>
</dbReference>
<dbReference type="Gene3D" id="3.40.50.720">
    <property type="entry name" value="NAD(P)-binding Rossmann-like Domain"/>
    <property type="match status" value="1"/>
</dbReference>
<evidence type="ECO:0000313" key="5">
    <source>
        <dbReference type="Proteomes" id="UP000050515"/>
    </source>
</evidence>
<feature type="domain" description="3-beta hydroxysteroid dehydrogenase/isomerase" evidence="1">
    <location>
        <begin position="4"/>
        <end position="111"/>
    </location>
</feature>
<protein>
    <submittedName>
        <fullName evidence="2">NADH-dependent oxidoreductase</fullName>
    </submittedName>
</protein>
<dbReference type="AlphaFoldDB" id="A0A0N8PPQ3"/>
<organism evidence="2 5">
    <name type="scientific">Acidiplasma aeolicum</name>
    <dbReference type="NCBI Taxonomy" id="507754"/>
    <lineage>
        <taxon>Archaea</taxon>
        <taxon>Methanobacteriati</taxon>
        <taxon>Thermoplasmatota</taxon>
        <taxon>Thermoplasmata</taxon>
        <taxon>Thermoplasmatales</taxon>
        <taxon>Ferroplasmaceae</taxon>
        <taxon>Acidiplasma</taxon>
    </lineage>
</organism>
<dbReference type="GeneID" id="84221702"/>
<evidence type="ECO:0000259" key="1">
    <source>
        <dbReference type="Pfam" id="PF01073"/>
    </source>
</evidence>
<dbReference type="OrthoDB" id="213145at2157"/>
<dbReference type="SUPFAM" id="SSF51735">
    <property type="entry name" value="NAD(P)-binding Rossmann-fold domains"/>
    <property type="match status" value="1"/>
</dbReference>
<dbReference type="PANTHER" id="PTHR12126">
    <property type="entry name" value="NADH-UBIQUINONE OXIDOREDUCTASE 39 KDA SUBUNIT-RELATED"/>
    <property type="match status" value="1"/>
</dbReference>
<dbReference type="InterPro" id="IPR002225">
    <property type="entry name" value="3Beta_OHSteriod_DH/Estase"/>
</dbReference>
<reference evidence="2 5" key="1">
    <citation type="submission" date="2015-09" db="EMBL/GenBank/DDBJ databases">
        <title>Draft genome sequence of Acidiplasma aeolicum DSM 18409.</title>
        <authorList>
            <person name="Hemp J."/>
        </authorList>
    </citation>
    <scope>NUCLEOTIDE SEQUENCE [LARGE SCALE GENOMIC DNA]</scope>
    <source>
        <strain evidence="2 5">V</strain>
    </source>
</reference>
<dbReference type="PATRIC" id="fig|507754.4.peg.1155"/>
<proteinExistence type="predicted"/>
<dbReference type="GO" id="GO:0016616">
    <property type="term" value="F:oxidoreductase activity, acting on the CH-OH group of donors, NAD or NADP as acceptor"/>
    <property type="evidence" value="ECO:0007669"/>
    <property type="project" value="InterPro"/>
</dbReference>
<dbReference type="EMBL" id="LKBG01000273">
    <property type="protein sequence ID" value="KQB33865.1"/>
    <property type="molecule type" value="Genomic_DNA"/>
</dbReference>
<dbReference type="Proteomes" id="UP000050515">
    <property type="component" value="Unassembled WGS sequence"/>
</dbReference>
<evidence type="ECO:0000313" key="2">
    <source>
        <dbReference type="EMBL" id="KPV44965.1"/>
    </source>
</evidence>
<dbReference type="GO" id="GO:0006694">
    <property type="term" value="P:steroid biosynthetic process"/>
    <property type="evidence" value="ECO:0007669"/>
    <property type="project" value="InterPro"/>
</dbReference>
<evidence type="ECO:0000313" key="3">
    <source>
        <dbReference type="EMBL" id="KQB33865.1"/>
    </source>
</evidence>
<dbReference type="PANTHER" id="PTHR12126:SF11">
    <property type="entry name" value="NADH DEHYDROGENASE [UBIQUINONE] 1 ALPHA SUBCOMPLEX SUBUNIT 9, MITOCHONDRIAL"/>
    <property type="match status" value="1"/>
</dbReference>